<dbReference type="SUPFAM" id="SSF103506">
    <property type="entry name" value="Mitochondrial carrier"/>
    <property type="match status" value="1"/>
</dbReference>
<feature type="repeat" description="Solcar" evidence="14">
    <location>
        <begin position="272"/>
        <end position="356"/>
    </location>
</feature>
<evidence type="ECO:0000256" key="3">
    <source>
        <dbReference type="ARBA" id="ARBA00022448"/>
    </source>
</evidence>
<keyword evidence="11 14" id="KW-0472">Membrane</keyword>
<dbReference type="InterPro" id="IPR018108">
    <property type="entry name" value="MCP_transmembrane"/>
</dbReference>
<keyword evidence="6" id="KW-0999">Mitochondrion inner membrane</keyword>
<dbReference type="Gene3D" id="1.50.40.10">
    <property type="entry name" value="Mitochondrial carrier domain"/>
    <property type="match status" value="1"/>
</dbReference>
<comment type="function">
    <text evidence="13">Mitochondrial iron transporter that mediates iron uptake. Probably required for heme synthesis of hemoproteins and Fe-S cluster assembly in non-erythroid cells.</text>
</comment>
<dbReference type="GO" id="GO:0005743">
    <property type="term" value="C:mitochondrial inner membrane"/>
    <property type="evidence" value="ECO:0007669"/>
    <property type="project" value="UniProtKB-SubCell"/>
</dbReference>
<evidence type="ECO:0000256" key="13">
    <source>
        <dbReference type="ARBA" id="ARBA00037402"/>
    </source>
</evidence>
<dbReference type="FunFam" id="1.50.40.10:FF:000196">
    <property type="entry name" value="mitoferrin"/>
    <property type="match status" value="1"/>
</dbReference>
<keyword evidence="4" id="KW-0410">Iron transport</keyword>
<feature type="compositionally biased region" description="Basic and acidic residues" evidence="16">
    <location>
        <begin position="114"/>
        <end position="125"/>
    </location>
</feature>
<evidence type="ECO:0000256" key="11">
    <source>
        <dbReference type="ARBA" id="ARBA00023136"/>
    </source>
</evidence>
<comment type="catalytic activity">
    <reaction evidence="12">
        <text>Fe(2+)(in) = Fe(2+)(out)</text>
        <dbReference type="Rhea" id="RHEA:28486"/>
        <dbReference type="ChEBI" id="CHEBI:29033"/>
    </reaction>
</comment>
<dbReference type="Pfam" id="PF00153">
    <property type="entry name" value="Mito_carr"/>
    <property type="match status" value="2"/>
</dbReference>
<dbReference type="PROSITE" id="PS50920">
    <property type="entry name" value="SOLCAR"/>
    <property type="match status" value="2"/>
</dbReference>
<feature type="compositionally biased region" description="Gly residues" evidence="16">
    <location>
        <begin position="24"/>
        <end position="56"/>
    </location>
</feature>
<feature type="region of interest" description="Disordered" evidence="16">
    <location>
        <begin position="100"/>
        <end position="128"/>
    </location>
</feature>
<evidence type="ECO:0000256" key="12">
    <source>
        <dbReference type="ARBA" id="ARBA00036243"/>
    </source>
</evidence>
<keyword evidence="8" id="KW-0408">Iron</keyword>
<evidence type="ECO:0000256" key="4">
    <source>
        <dbReference type="ARBA" id="ARBA00022496"/>
    </source>
</evidence>
<keyword evidence="10" id="KW-0496">Mitochondrion</keyword>
<evidence type="ECO:0000256" key="16">
    <source>
        <dbReference type="SAM" id="MobiDB-lite"/>
    </source>
</evidence>
<evidence type="ECO:0000256" key="1">
    <source>
        <dbReference type="ARBA" id="ARBA00004448"/>
    </source>
</evidence>
<reference evidence="17" key="1">
    <citation type="submission" date="2025-08" db="UniProtKB">
        <authorList>
            <consortium name="Ensembl"/>
        </authorList>
    </citation>
    <scope>IDENTIFICATION</scope>
</reference>
<feature type="repeat" description="Solcar" evidence="14">
    <location>
        <begin position="363"/>
        <end position="456"/>
    </location>
</feature>
<organism evidence="17 18">
    <name type="scientific">Anas zonorhyncha</name>
    <name type="common">Eastern spot-billed duck</name>
    <dbReference type="NCBI Taxonomy" id="75864"/>
    <lineage>
        <taxon>Eukaryota</taxon>
        <taxon>Metazoa</taxon>
        <taxon>Chordata</taxon>
        <taxon>Craniata</taxon>
        <taxon>Vertebrata</taxon>
        <taxon>Euteleostomi</taxon>
        <taxon>Archelosauria</taxon>
        <taxon>Archosauria</taxon>
        <taxon>Dinosauria</taxon>
        <taxon>Saurischia</taxon>
        <taxon>Theropoda</taxon>
        <taxon>Coelurosauria</taxon>
        <taxon>Aves</taxon>
        <taxon>Neognathae</taxon>
        <taxon>Galloanserae</taxon>
        <taxon>Anseriformes</taxon>
        <taxon>Anatidae</taxon>
        <taxon>Anatinae</taxon>
        <taxon>Anas</taxon>
    </lineage>
</organism>
<dbReference type="GO" id="GO:0015093">
    <property type="term" value="F:ferrous iron transmembrane transporter activity"/>
    <property type="evidence" value="ECO:0007669"/>
    <property type="project" value="TreeGrafter"/>
</dbReference>
<comment type="subcellular location">
    <subcellularLocation>
        <location evidence="1">Mitochondrion inner membrane</location>
        <topology evidence="1">Multi-pass membrane protein</topology>
    </subcellularLocation>
</comment>
<evidence type="ECO:0000256" key="6">
    <source>
        <dbReference type="ARBA" id="ARBA00022792"/>
    </source>
</evidence>
<evidence type="ECO:0000256" key="15">
    <source>
        <dbReference type="RuleBase" id="RU000488"/>
    </source>
</evidence>
<evidence type="ECO:0000256" key="7">
    <source>
        <dbReference type="ARBA" id="ARBA00022989"/>
    </source>
</evidence>
<dbReference type="Ensembl" id="ENSAZOT00000009105.1">
    <property type="protein sequence ID" value="ENSAZOP00000008533.1"/>
    <property type="gene ID" value="ENSAZOG00000005434.1"/>
</dbReference>
<dbReference type="InterPro" id="IPR023395">
    <property type="entry name" value="MCP_dom_sf"/>
</dbReference>
<evidence type="ECO:0000313" key="18">
    <source>
        <dbReference type="Proteomes" id="UP000694549"/>
    </source>
</evidence>
<evidence type="ECO:0008006" key="19">
    <source>
        <dbReference type="Google" id="ProtNLM"/>
    </source>
</evidence>
<evidence type="ECO:0000256" key="8">
    <source>
        <dbReference type="ARBA" id="ARBA00023004"/>
    </source>
</evidence>
<keyword evidence="5 14" id="KW-0812">Transmembrane</keyword>
<evidence type="ECO:0000256" key="10">
    <source>
        <dbReference type="ARBA" id="ARBA00023128"/>
    </source>
</evidence>
<keyword evidence="7" id="KW-1133">Transmembrane helix</keyword>
<dbReference type="PANTHER" id="PTHR45758:SF20">
    <property type="entry name" value="MITOFERRIN-2"/>
    <property type="match status" value="1"/>
</dbReference>
<evidence type="ECO:0000256" key="2">
    <source>
        <dbReference type="ARBA" id="ARBA00006375"/>
    </source>
</evidence>
<keyword evidence="9" id="KW-0406">Ion transport</keyword>
<dbReference type="AlphaFoldDB" id="A0A8B9UIC4"/>
<feature type="compositionally biased region" description="Low complexity" evidence="16">
    <location>
        <begin position="1"/>
        <end position="10"/>
    </location>
</feature>
<accession>A0A8B9UIC4</accession>
<sequence length="468" mass="50175">MWPTVLVPTGPRRPPPGPRQAHGASGGWGRRGGERAGGCGAAGRGQGRQPHGGGGARDVLKPCALCSRELAVPGEALLVPPPAPAPARAAPRYPWLDAGQWPAAGPRGRMPADGSRRRMSGDRPRPRGLVVQEPAQRGRGWWCCGAQCFWASPVLGRCAAKRCLVPPPVWCWVQPPSSCGTPASRWPARAGTEGVPAGPRDLTDCRAPLLLSVELFFGWDLLRTSPPSGQEMEAAFGSRPSLRGDFLLCFGGGLGVVVEPRGLSPPPPLTCGSSCFAGAAGCVATLLHDAAMNPAEVVKQRMQMYNSPYQRVTDCVRAVWRNEGAGAFYRSYTTQLTMNIPFQAIHFMTYEFLQEQLNPHRQYNPGSHVVSGACAGAVAAAATTPLDVCKTLLNTQESLALSSNISGHITGMANAFRTVYQVGGVTAYFRGVQARVIYQMPSTAIAWSVYEFFKYILTKRQEERRAGK</sequence>
<dbReference type="Proteomes" id="UP000694549">
    <property type="component" value="Unplaced"/>
</dbReference>
<dbReference type="PANTHER" id="PTHR45758">
    <property type="entry name" value="MITOFERRIN-1-RELATED"/>
    <property type="match status" value="1"/>
</dbReference>
<feature type="region of interest" description="Disordered" evidence="16">
    <location>
        <begin position="1"/>
        <end position="57"/>
    </location>
</feature>
<evidence type="ECO:0000256" key="9">
    <source>
        <dbReference type="ARBA" id="ARBA00023065"/>
    </source>
</evidence>
<keyword evidence="18" id="KW-1185">Reference proteome</keyword>
<evidence type="ECO:0000256" key="5">
    <source>
        <dbReference type="ARBA" id="ARBA00022692"/>
    </source>
</evidence>
<reference evidence="17" key="2">
    <citation type="submission" date="2025-09" db="UniProtKB">
        <authorList>
            <consortium name="Ensembl"/>
        </authorList>
    </citation>
    <scope>IDENTIFICATION</scope>
</reference>
<name>A0A8B9UIC4_9AVES</name>
<dbReference type="GO" id="GO:0048250">
    <property type="term" value="P:iron import into the mitochondrion"/>
    <property type="evidence" value="ECO:0007669"/>
    <property type="project" value="TreeGrafter"/>
</dbReference>
<protein>
    <recommendedName>
        <fullName evidence="19">Solute carrier family 25 member 28</fullName>
    </recommendedName>
</protein>
<evidence type="ECO:0000313" key="17">
    <source>
        <dbReference type="Ensembl" id="ENSAZOP00000008533.1"/>
    </source>
</evidence>
<comment type="similarity">
    <text evidence="2 15">Belongs to the mitochondrial carrier (TC 2.A.29) family.</text>
</comment>
<keyword evidence="3 15" id="KW-0813">Transport</keyword>
<proteinExistence type="inferred from homology"/>
<evidence type="ECO:0000256" key="14">
    <source>
        <dbReference type="PROSITE-ProRule" id="PRU00282"/>
    </source>
</evidence>